<keyword evidence="2" id="KW-0863">Zinc-finger</keyword>
<dbReference type="InterPro" id="IPR020458">
    <property type="entry name" value="Znf_DskA_TraR_CS"/>
</dbReference>
<sequence>MTKPNTSTRHSLTTADLARARARLDSELFRLREELVTAGADATTYVRCGATGDDPGDLGAAPPSRIDRGNGAVAEVRLLMQETTAALKRIEYGTYGTCESCTHPIGVARLGAFPRVTLCLHCRDLVAHHWPAIRPDR</sequence>
<keyword evidence="7" id="KW-1185">Reference proteome</keyword>
<evidence type="ECO:0000256" key="2">
    <source>
        <dbReference type="ARBA" id="ARBA00022771"/>
    </source>
</evidence>
<gene>
    <name evidence="6" type="ORF">ACFQDH_17785</name>
</gene>
<dbReference type="SUPFAM" id="SSF57716">
    <property type="entry name" value="Glucocorticoid receptor-like (DNA-binding domain)"/>
    <property type="match status" value="1"/>
</dbReference>
<protein>
    <submittedName>
        <fullName evidence="6">TraR/DksA family transcriptional regulator</fullName>
    </submittedName>
</protein>
<dbReference type="Proteomes" id="UP001596298">
    <property type="component" value="Unassembled WGS sequence"/>
</dbReference>
<accession>A0ABW2AJQ3</accession>
<feature type="domain" description="Zinc finger DksA/TraR C4-type" evidence="5">
    <location>
        <begin position="93"/>
        <end position="123"/>
    </location>
</feature>
<dbReference type="PROSITE" id="PS01102">
    <property type="entry name" value="ZF_DKSA_1"/>
    <property type="match status" value="1"/>
</dbReference>
<dbReference type="RefSeq" id="WP_382403722.1">
    <property type="nucleotide sequence ID" value="NZ_JBHSWH010000001.1"/>
</dbReference>
<dbReference type="PANTHER" id="PTHR33823:SF2">
    <property type="entry name" value="RNA POLYMERASE-BINDING TRANSCRIPTION FACTOR DKSA"/>
    <property type="match status" value="1"/>
</dbReference>
<dbReference type="InterPro" id="IPR000962">
    <property type="entry name" value="Znf_DskA_TraR"/>
</dbReference>
<dbReference type="PANTHER" id="PTHR33823">
    <property type="entry name" value="RNA POLYMERASE-BINDING TRANSCRIPTION FACTOR DKSA-RELATED"/>
    <property type="match status" value="1"/>
</dbReference>
<evidence type="ECO:0000256" key="3">
    <source>
        <dbReference type="ARBA" id="ARBA00022833"/>
    </source>
</evidence>
<keyword evidence="1" id="KW-0479">Metal-binding</keyword>
<dbReference type="Gene3D" id="1.20.120.910">
    <property type="entry name" value="DksA, coiled-coil domain"/>
    <property type="match status" value="1"/>
</dbReference>
<dbReference type="PROSITE" id="PS51128">
    <property type="entry name" value="ZF_DKSA_2"/>
    <property type="match status" value="1"/>
</dbReference>
<evidence type="ECO:0000313" key="6">
    <source>
        <dbReference type="EMBL" id="MFC6707052.1"/>
    </source>
</evidence>
<dbReference type="Pfam" id="PF01258">
    <property type="entry name" value="zf-dskA_traR"/>
    <property type="match status" value="1"/>
</dbReference>
<proteinExistence type="predicted"/>
<feature type="zinc finger region" description="dksA C4-type" evidence="4">
    <location>
        <begin position="98"/>
        <end position="122"/>
    </location>
</feature>
<dbReference type="EMBL" id="JBHSWH010000001">
    <property type="protein sequence ID" value="MFC6707052.1"/>
    <property type="molecule type" value="Genomic_DNA"/>
</dbReference>
<evidence type="ECO:0000256" key="4">
    <source>
        <dbReference type="PROSITE-ProRule" id="PRU00510"/>
    </source>
</evidence>
<keyword evidence="3" id="KW-0862">Zinc</keyword>
<comment type="caution">
    <text evidence="6">The sequence shown here is derived from an EMBL/GenBank/DDBJ whole genome shotgun (WGS) entry which is preliminary data.</text>
</comment>
<organism evidence="6 7">
    <name type="scientific">Flexivirga alba</name>
    <dbReference type="NCBI Taxonomy" id="702742"/>
    <lineage>
        <taxon>Bacteria</taxon>
        <taxon>Bacillati</taxon>
        <taxon>Actinomycetota</taxon>
        <taxon>Actinomycetes</taxon>
        <taxon>Micrococcales</taxon>
        <taxon>Dermacoccaceae</taxon>
        <taxon>Flexivirga</taxon>
    </lineage>
</organism>
<name>A0ABW2AJQ3_9MICO</name>
<evidence type="ECO:0000313" key="7">
    <source>
        <dbReference type="Proteomes" id="UP001596298"/>
    </source>
</evidence>
<reference evidence="7" key="1">
    <citation type="journal article" date="2019" name="Int. J. Syst. Evol. Microbiol.">
        <title>The Global Catalogue of Microorganisms (GCM) 10K type strain sequencing project: providing services to taxonomists for standard genome sequencing and annotation.</title>
        <authorList>
            <consortium name="The Broad Institute Genomics Platform"/>
            <consortium name="The Broad Institute Genome Sequencing Center for Infectious Disease"/>
            <person name="Wu L."/>
            <person name="Ma J."/>
        </authorList>
    </citation>
    <scope>NUCLEOTIDE SEQUENCE [LARGE SCALE GENOMIC DNA]</scope>
    <source>
        <strain evidence="7">CCUG 58127</strain>
    </source>
</reference>
<evidence type="ECO:0000259" key="5">
    <source>
        <dbReference type="Pfam" id="PF01258"/>
    </source>
</evidence>
<evidence type="ECO:0000256" key="1">
    <source>
        <dbReference type="ARBA" id="ARBA00022723"/>
    </source>
</evidence>